<dbReference type="Proteomes" id="UP000272729">
    <property type="component" value="Unassembled WGS sequence"/>
</dbReference>
<evidence type="ECO:0000313" key="2">
    <source>
        <dbReference type="Proteomes" id="UP000272729"/>
    </source>
</evidence>
<protein>
    <recommendedName>
        <fullName evidence="3">DUF1877 family protein</fullName>
    </recommendedName>
</protein>
<sequence>MALHQQLARIPAADLATCRTSVERLHEVCSFDLAPERDHLDMDWWPQDLVTIWALLGVPDGLRHAFDGDDEVNPAYRDRPDSVFVHPVTALEPHRVGEVAEALRAITVEAVRAVVPADRRRAAAVLGEHVSDIRASLPELFAEQHGLLRDFYLDAARRGLAVVLWWD</sequence>
<name>A0A495X3C0_9PSEU</name>
<evidence type="ECO:0000313" key="1">
    <source>
        <dbReference type="EMBL" id="RKT68490.1"/>
    </source>
</evidence>
<dbReference type="AlphaFoldDB" id="A0A495X3C0"/>
<accession>A0A495X3C0</accession>
<dbReference type="RefSeq" id="WP_121219549.1">
    <property type="nucleotide sequence ID" value="NZ_JBIUBA010000004.1"/>
</dbReference>
<gene>
    <name evidence="1" type="ORF">DFJ66_1675</name>
</gene>
<dbReference type="Gene3D" id="3.40.1760.10">
    <property type="entry name" value="YfbM-like super family"/>
    <property type="match status" value="1"/>
</dbReference>
<evidence type="ECO:0008006" key="3">
    <source>
        <dbReference type="Google" id="ProtNLM"/>
    </source>
</evidence>
<dbReference type="EMBL" id="RBXR01000001">
    <property type="protein sequence ID" value="RKT68490.1"/>
    <property type="molecule type" value="Genomic_DNA"/>
</dbReference>
<dbReference type="InterPro" id="IPR035944">
    <property type="entry name" value="YfbM-like_sf"/>
</dbReference>
<dbReference type="OrthoDB" id="4274517at2"/>
<organism evidence="1 2">
    <name type="scientific">Saccharothrix variisporea</name>
    <dbReference type="NCBI Taxonomy" id="543527"/>
    <lineage>
        <taxon>Bacteria</taxon>
        <taxon>Bacillati</taxon>
        <taxon>Actinomycetota</taxon>
        <taxon>Actinomycetes</taxon>
        <taxon>Pseudonocardiales</taxon>
        <taxon>Pseudonocardiaceae</taxon>
        <taxon>Saccharothrix</taxon>
    </lineage>
</organism>
<proteinExistence type="predicted"/>
<reference evidence="1 2" key="1">
    <citation type="submission" date="2018-10" db="EMBL/GenBank/DDBJ databases">
        <title>Sequencing the genomes of 1000 actinobacteria strains.</title>
        <authorList>
            <person name="Klenk H.-P."/>
        </authorList>
    </citation>
    <scope>NUCLEOTIDE SEQUENCE [LARGE SCALE GENOMIC DNA]</scope>
    <source>
        <strain evidence="1 2">DSM 43911</strain>
    </source>
</reference>
<keyword evidence="2" id="KW-1185">Reference proteome</keyword>
<comment type="caution">
    <text evidence="1">The sequence shown here is derived from an EMBL/GenBank/DDBJ whole genome shotgun (WGS) entry which is preliminary data.</text>
</comment>